<proteinExistence type="predicted"/>
<gene>
    <name evidence="1" type="ORF">RFULGI_LOCUS15720</name>
</gene>
<evidence type="ECO:0000313" key="2">
    <source>
        <dbReference type="Proteomes" id="UP000789396"/>
    </source>
</evidence>
<comment type="caution">
    <text evidence="1">The sequence shown here is derived from an EMBL/GenBank/DDBJ whole genome shotgun (WGS) entry which is preliminary data.</text>
</comment>
<sequence length="81" mass="9567">LYHIQTTEITPEIITNIAETVFKEFEKVLTEEENIELLNPTKNLYSNEQDLYLYISTFIDLKSLVFTTSKNSYENEEINEI</sequence>
<dbReference type="AlphaFoldDB" id="A0A9N9JGS4"/>
<feature type="non-terminal residue" evidence="1">
    <location>
        <position position="1"/>
    </location>
</feature>
<accession>A0A9N9JGS4</accession>
<evidence type="ECO:0000313" key="1">
    <source>
        <dbReference type="EMBL" id="CAG8779879.1"/>
    </source>
</evidence>
<reference evidence="1" key="1">
    <citation type="submission" date="2021-06" db="EMBL/GenBank/DDBJ databases">
        <authorList>
            <person name="Kallberg Y."/>
            <person name="Tangrot J."/>
            <person name="Rosling A."/>
        </authorList>
    </citation>
    <scope>NUCLEOTIDE SEQUENCE</scope>
    <source>
        <strain evidence="1">IN212</strain>
    </source>
</reference>
<name>A0A9N9JGS4_9GLOM</name>
<protein>
    <submittedName>
        <fullName evidence="1">13774_t:CDS:1</fullName>
    </submittedName>
</protein>
<organism evidence="1 2">
    <name type="scientific">Racocetra fulgida</name>
    <dbReference type="NCBI Taxonomy" id="60492"/>
    <lineage>
        <taxon>Eukaryota</taxon>
        <taxon>Fungi</taxon>
        <taxon>Fungi incertae sedis</taxon>
        <taxon>Mucoromycota</taxon>
        <taxon>Glomeromycotina</taxon>
        <taxon>Glomeromycetes</taxon>
        <taxon>Diversisporales</taxon>
        <taxon>Gigasporaceae</taxon>
        <taxon>Racocetra</taxon>
    </lineage>
</organism>
<keyword evidence="2" id="KW-1185">Reference proteome</keyword>
<dbReference type="EMBL" id="CAJVPZ010051958">
    <property type="protein sequence ID" value="CAG8779879.1"/>
    <property type="molecule type" value="Genomic_DNA"/>
</dbReference>
<feature type="non-terminal residue" evidence="1">
    <location>
        <position position="81"/>
    </location>
</feature>
<dbReference type="Proteomes" id="UP000789396">
    <property type="component" value="Unassembled WGS sequence"/>
</dbReference>